<keyword evidence="2" id="KW-0808">Transferase</keyword>
<proteinExistence type="predicted"/>
<evidence type="ECO:0000313" key="2">
    <source>
        <dbReference type="EMBL" id="VYU37572.1"/>
    </source>
</evidence>
<dbReference type="RefSeq" id="WP_243245992.1">
    <property type="nucleotide sequence ID" value="NZ_CACRUA010000025.1"/>
</dbReference>
<dbReference type="Gene3D" id="3.90.550.10">
    <property type="entry name" value="Spore Coat Polysaccharide Biosynthesis Protein SpsA, Chain A"/>
    <property type="match status" value="1"/>
</dbReference>
<keyword evidence="2" id="KW-0328">Glycosyltransferase</keyword>
<dbReference type="AlphaFoldDB" id="A0A6N3EA29"/>
<dbReference type="FunFam" id="3.90.550.10:FF:000130">
    <property type="entry name" value="Family 2 glycosyl transferase"/>
    <property type="match status" value="1"/>
</dbReference>
<protein>
    <submittedName>
        <fullName evidence="2">Teichuronic acid biosynthesis glycosyltransferase TuaG</fullName>
        <ecNumber evidence="2">2.4.-.-</ecNumber>
    </submittedName>
</protein>
<feature type="domain" description="Glycosyltransferase 2-like" evidence="1">
    <location>
        <begin position="22"/>
        <end position="151"/>
    </location>
</feature>
<dbReference type="InterPro" id="IPR029044">
    <property type="entry name" value="Nucleotide-diphossugar_trans"/>
</dbReference>
<organism evidence="2">
    <name type="scientific">Clostridium symbiosum</name>
    <name type="common">Bacteroides symbiosus</name>
    <dbReference type="NCBI Taxonomy" id="1512"/>
    <lineage>
        <taxon>Bacteria</taxon>
        <taxon>Bacillati</taxon>
        <taxon>Bacillota</taxon>
        <taxon>Clostridia</taxon>
        <taxon>Lachnospirales</taxon>
        <taxon>Lachnospiraceae</taxon>
        <taxon>Otoolea</taxon>
    </lineage>
</organism>
<name>A0A6N3EA29_CLOSY</name>
<reference evidence="2" key="1">
    <citation type="submission" date="2019-11" db="EMBL/GenBank/DDBJ databases">
        <authorList>
            <person name="Feng L."/>
        </authorList>
    </citation>
    <scope>NUCLEOTIDE SEQUENCE</scope>
    <source>
        <strain evidence="2">CsymbiosumLFYP84</strain>
    </source>
</reference>
<dbReference type="CDD" id="cd00761">
    <property type="entry name" value="Glyco_tranf_GTA_type"/>
    <property type="match status" value="1"/>
</dbReference>
<dbReference type="PANTHER" id="PTHR22916">
    <property type="entry name" value="GLYCOSYLTRANSFERASE"/>
    <property type="match status" value="1"/>
</dbReference>
<dbReference type="GO" id="GO:0016758">
    <property type="term" value="F:hexosyltransferase activity"/>
    <property type="evidence" value="ECO:0007669"/>
    <property type="project" value="UniProtKB-ARBA"/>
</dbReference>
<dbReference type="InterPro" id="IPR001173">
    <property type="entry name" value="Glyco_trans_2-like"/>
</dbReference>
<sequence length="265" mass="31226">MLLQKKDEEGDTKNVDGNDLISIVMPVYNCEKFLNETIVSVLKQTYDNWELLLIDDASTDRSAEIIYKYLNNEKRIVYVKLQENKGAAYARNKGIEYSKGQYIAFLDSDDLWLPEKLERQYCFMKKNHILFSCCYYEQINEDGMKTGKVIRSPKKVNYKGALKCNPIGTLTAMYNAEKVGKVYGPNIRKRNDYALWLKLLRQVEYVNCLDEVLALYRIRKSSLSRNKLSLIRYHWELYQKYEKLSIVSAIYHIVYLVFVKLLRIK</sequence>
<accession>A0A6N3EA29</accession>
<dbReference type="Pfam" id="PF00535">
    <property type="entry name" value="Glycos_transf_2"/>
    <property type="match status" value="1"/>
</dbReference>
<evidence type="ECO:0000259" key="1">
    <source>
        <dbReference type="Pfam" id="PF00535"/>
    </source>
</evidence>
<dbReference type="EMBL" id="CACRUA010000025">
    <property type="protein sequence ID" value="VYU37572.1"/>
    <property type="molecule type" value="Genomic_DNA"/>
</dbReference>
<dbReference type="SUPFAM" id="SSF53448">
    <property type="entry name" value="Nucleotide-diphospho-sugar transferases"/>
    <property type="match status" value="1"/>
</dbReference>
<dbReference type="EC" id="2.4.-.-" evidence="2"/>
<gene>
    <name evidence="2" type="primary">tuaG_1</name>
    <name evidence="2" type="ORF">CSLFYP84_02013</name>
</gene>
<dbReference type="PANTHER" id="PTHR22916:SF3">
    <property type="entry name" value="UDP-GLCNAC:BETAGAL BETA-1,3-N-ACETYLGLUCOSAMINYLTRANSFERASE-LIKE PROTEIN 1"/>
    <property type="match status" value="1"/>
</dbReference>